<evidence type="ECO:0000313" key="9">
    <source>
        <dbReference type="Proteomes" id="UP000546464"/>
    </source>
</evidence>
<feature type="domain" description="Helix-hairpin-helix DNA-binding motif class 1" evidence="7">
    <location>
        <begin position="74"/>
        <end position="93"/>
    </location>
</feature>
<feature type="region of interest" description="Domain I" evidence="6">
    <location>
        <begin position="1"/>
        <end position="64"/>
    </location>
</feature>
<dbReference type="HAMAP" id="MF_00031">
    <property type="entry name" value="DNA_HJ_migration_RuvA"/>
    <property type="match status" value="1"/>
</dbReference>
<dbReference type="GO" id="GO:0009378">
    <property type="term" value="F:four-way junction helicase activity"/>
    <property type="evidence" value="ECO:0007669"/>
    <property type="project" value="InterPro"/>
</dbReference>
<evidence type="ECO:0000256" key="6">
    <source>
        <dbReference type="HAMAP-Rule" id="MF_00031"/>
    </source>
</evidence>
<dbReference type="RefSeq" id="WP_185675820.1">
    <property type="nucleotide sequence ID" value="NZ_JACHVB010000034.1"/>
</dbReference>
<feature type="domain" description="Helix-hairpin-helix DNA-binding motif class 1" evidence="7">
    <location>
        <begin position="109"/>
        <end position="128"/>
    </location>
</feature>
<comment type="similarity">
    <text evidence="6">Belongs to the RuvA family.</text>
</comment>
<dbReference type="InterPro" id="IPR000085">
    <property type="entry name" value="RuvA"/>
</dbReference>
<evidence type="ECO:0000256" key="5">
    <source>
        <dbReference type="ARBA" id="ARBA00023204"/>
    </source>
</evidence>
<comment type="function">
    <text evidence="6">The RuvA-RuvB-RuvC complex processes Holliday junction (HJ) DNA during genetic recombination and DNA repair, while the RuvA-RuvB complex plays an important role in the rescue of blocked DNA replication forks via replication fork reversal (RFR). RuvA specifically binds to HJ cruciform DNA, conferring on it an open structure. The RuvB hexamer acts as an ATP-dependent pump, pulling dsDNA into and through the RuvAB complex. HJ branch migration allows RuvC to scan DNA until it finds its consensus sequence, where it cleaves and resolves the cruciform DNA.</text>
</comment>
<protein>
    <recommendedName>
        <fullName evidence="6">Holliday junction branch migration complex subunit RuvA</fullName>
    </recommendedName>
</protein>
<dbReference type="Gene3D" id="1.10.150.20">
    <property type="entry name" value="5' to 3' exonuclease, C-terminal subdomain"/>
    <property type="match status" value="1"/>
</dbReference>
<dbReference type="CDD" id="cd14332">
    <property type="entry name" value="UBA_RuvA_C"/>
    <property type="match status" value="1"/>
</dbReference>
<dbReference type="SUPFAM" id="SSF50249">
    <property type="entry name" value="Nucleic acid-binding proteins"/>
    <property type="match status" value="1"/>
</dbReference>
<dbReference type="EMBL" id="JACHVB010000034">
    <property type="protein sequence ID" value="MBC2594859.1"/>
    <property type="molecule type" value="Genomic_DNA"/>
</dbReference>
<keyword evidence="2 6" id="KW-0227">DNA damage</keyword>
<comment type="subunit">
    <text evidence="6">Homotetramer. Forms an RuvA(8)-RuvB(12)-Holliday junction (HJ) complex. HJ DNA is sandwiched between 2 RuvA tetramers; dsDNA enters through RuvA and exits via RuvB. An RuvB hexamer assembles on each DNA strand where it exits the tetramer. Each RuvB hexamer is contacted by two RuvA subunits (via domain III) on 2 adjacent RuvB subunits; this complex drives branch migration. In the full resolvosome a probable DNA-RuvA(4)-RuvB(12)-RuvC(2) complex forms which resolves the HJ.</text>
</comment>
<dbReference type="GO" id="GO:0000400">
    <property type="term" value="F:four-way junction DNA binding"/>
    <property type="evidence" value="ECO:0007669"/>
    <property type="project" value="UniProtKB-UniRule"/>
</dbReference>
<keyword evidence="3 6" id="KW-0238">DNA-binding</keyword>
<evidence type="ECO:0000256" key="4">
    <source>
        <dbReference type="ARBA" id="ARBA00023172"/>
    </source>
</evidence>
<sequence>MIVSLEGKLVEAAPLSAVIEANGIGYEVFIPVTTAEKLPGIGQTARLHTLAVYREDSQTLYGFATREDRDFFRLLVEKVSGIGPKIALNIMSRMSVASLRTAIAHSDIALLSKCQGIGKKTAERLVIELRDKVFPGGIPAAAPSAEGTGTEGILVGGSSFQDALAALVTLGYKPPEADKALRKAQDKLGPDASTEALIKTALG</sequence>
<dbReference type="Pfam" id="PF07499">
    <property type="entry name" value="RuvA_C"/>
    <property type="match status" value="1"/>
</dbReference>
<dbReference type="Gene3D" id="1.10.8.10">
    <property type="entry name" value="DNA helicase RuvA subunit, C-terminal domain"/>
    <property type="match status" value="1"/>
</dbReference>
<dbReference type="InterPro" id="IPR010994">
    <property type="entry name" value="RuvA_2-like"/>
</dbReference>
<dbReference type="GO" id="GO:0006281">
    <property type="term" value="P:DNA repair"/>
    <property type="evidence" value="ECO:0007669"/>
    <property type="project" value="UniProtKB-UniRule"/>
</dbReference>
<dbReference type="GO" id="GO:0006310">
    <property type="term" value="P:DNA recombination"/>
    <property type="evidence" value="ECO:0007669"/>
    <property type="project" value="UniProtKB-UniRule"/>
</dbReference>
<keyword evidence="4 6" id="KW-0233">DNA recombination</keyword>
<keyword evidence="5 6" id="KW-0234">DNA repair</keyword>
<dbReference type="Gene3D" id="2.40.50.140">
    <property type="entry name" value="Nucleic acid-binding proteins"/>
    <property type="match status" value="1"/>
</dbReference>
<proteinExistence type="inferred from homology"/>
<evidence type="ECO:0000259" key="7">
    <source>
        <dbReference type="SMART" id="SM00278"/>
    </source>
</evidence>
<dbReference type="SMART" id="SM00278">
    <property type="entry name" value="HhH1"/>
    <property type="match status" value="2"/>
</dbReference>
<comment type="caution">
    <text evidence="6">Lacks conserved residue(s) required for the propagation of feature annotation.</text>
</comment>
<evidence type="ECO:0000256" key="3">
    <source>
        <dbReference type="ARBA" id="ARBA00023125"/>
    </source>
</evidence>
<dbReference type="InterPro" id="IPR011114">
    <property type="entry name" value="RuvA_C"/>
</dbReference>
<comment type="domain">
    <text evidence="6">Has three domains with a flexible linker between the domains II and III and assumes an 'L' shape. Domain III is highly mobile and contacts RuvB.</text>
</comment>
<dbReference type="Pfam" id="PF01330">
    <property type="entry name" value="RuvA_N"/>
    <property type="match status" value="1"/>
</dbReference>
<keyword evidence="9" id="KW-1185">Reference proteome</keyword>
<dbReference type="SUPFAM" id="SSF47781">
    <property type="entry name" value="RuvA domain 2-like"/>
    <property type="match status" value="1"/>
</dbReference>
<comment type="caution">
    <text evidence="8">The sequence shown here is derived from an EMBL/GenBank/DDBJ whole genome shotgun (WGS) entry which is preliminary data.</text>
</comment>
<dbReference type="InterPro" id="IPR003583">
    <property type="entry name" value="Hlx-hairpin-Hlx_DNA-bd_motif"/>
</dbReference>
<dbReference type="Pfam" id="PF14520">
    <property type="entry name" value="HHH_5"/>
    <property type="match status" value="1"/>
</dbReference>
<dbReference type="Proteomes" id="UP000546464">
    <property type="component" value="Unassembled WGS sequence"/>
</dbReference>
<dbReference type="InterPro" id="IPR013849">
    <property type="entry name" value="DNA_helicase_Holl-junc_RuvA_I"/>
</dbReference>
<gene>
    <name evidence="6 8" type="primary">ruvA</name>
    <name evidence="8" type="ORF">H5P28_11370</name>
</gene>
<dbReference type="AlphaFoldDB" id="A0A842HF20"/>
<dbReference type="InterPro" id="IPR012340">
    <property type="entry name" value="NA-bd_OB-fold"/>
</dbReference>
<dbReference type="InterPro" id="IPR036267">
    <property type="entry name" value="RuvA_C_sf"/>
</dbReference>
<dbReference type="GO" id="GO:0005737">
    <property type="term" value="C:cytoplasm"/>
    <property type="evidence" value="ECO:0007669"/>
    <property type="project" value="UniProtKB-SubCell"/>
</dbReference>
<accession>A0A842HF20</accession>
<keyword evidence="1 6" id="KW-0963">Cytoplasm</keyword>
<feature type="region of interest" description="Domain III" evidence="6">
    <location>
        <begin position="159"/>
        <end position="203"/>
    </location>
</feature>
<dbReference type="SUPFAM" id="SSF46929">
    <property type="entry name" value="DNA helicase RuvA subunit, C-terminal domain"/>
    <property type="match status" value="1"/>
</dbReference>
<dbReference type="NCBIfam" id="TIGR00084">
    <property type="entry name" value="ruvA"/>
    <property type="match status" value="1"/>
</dbReference>
<dbReference type="GO" id="GO:0005524">
    <property type="term" value="F:ATP binding"/>
    <property type="evidence" value="ECO:0007669"/>
    <property type="project" value="InterPro"/>
</dbReference>
<evidence type="ECO:0000256" key="2">
    <source>
        <dbReference type="ARBA" id="ARBA00022763"/>
    </source>
</evidence>
<reference evidence="8 9" key="1">
    <citation type="submission" date="2020-07" db="EMBL/GenBank/DDBJ databases">
        <authorList>
            <person name="Feng X."/>
        </authorList>
    </citation>
    <scope>NUCLEOTIDE SEQUENCE [LARGE SCALE GENOMIC DNA]</scope>
    <source>
        <strain evidence="8 9">JCM31066</strain>
    </source>
</reference>
<dbReference type="GO" id="GO:0048476">
    <property type="term" value="C:Holliday junction resolvase complex"/>
    <property type="evidence" value="ECO:0007669"/>
    <property type="project" value="UniProtKB-UniRule"/>
</dbReference>
<name>A0A842HF20_9BACT</name>
<evidence type="ECO:0000313" key="8">
    <source>
        <dbReference type="EMBL" id="MBC2594859.1"/>
    </source>
</evidence>
<comment type="subcellular location">
    <subcellularLocation>
        <location evidence="6">Cytoplasm</location>
    </subcellularLocation>
</comment>
<organism evidence="8 9">
    <name type="scientific">Ruficoccus amylovorans</name>
    <dbReference type="NCBI Taxonomy" id="1804625"/>
    <lineage>
        <taxon>Bacteria</taxon>
        <taxon>Pseudomonadati</taxon>
        <taxon>Verrucomicrobiota</taxon>
        <taxon>Opitutia</taxon>
        <taxon>Puniceicoccales</taxon>
        <taxon>Cerasicoccaceae</taxon>
        <taxon>Ruficoccus</taxon>
    </lineage>
</organism>
<dbReference type="GO" id="GO:0009379">
    <property type="term" value="C:Holliday junction helicase complex"/>
    <property type="evidence" value="ECO:0007669"/>
    <property type="project" value="InterPro"/>
</dbReference>
<evidence type="ECO:0000256" key="1">
    <source>
        <dbReference type="ARBA" id="ARBA00022490"/>
    </source>
</evidence>